<gene>
    <name evidence="1" type="ORF">H8S20_06375</name>
</gene>
<dbReference type="EMBL" id="JACOOO010000009">
    <property type="protein sequence ID" value="MBC5628522.1"/>
    <property type="molecule type" value="Genomic_DNA"/>
</dbReference>
<reference evidence="1 2" key="1">
    <citation type="submission" date="2020-08" db="EMBL/GenBank/DDBJ databases">
        <title>Genome public.</title>
        <authorList>
            <person name="Liu C."/>
            <person name="Sun Q."/>
        </authorList>
    </citation>
    <scope>NUCLEOTIDE SEQUENCE [LARGE SCALE GENOMIC DNA]</scope>
    <source>
        <strain evidence="1 2">NSJ-6</strain>
    </source>
</reference>
<accession>A0ABR7DB09</accession>
<organism evidence="1 2">
    <name type="scientific">Clostridium hominis</name>
    <dbReference type="NCBI Taxonomy" id="2763036"/>
    <lineage>
        <taxon>Bacteria</taxon>
        <taxon>Bacillati</taxon>
        <taxon>Bacillota</taxon>
        <taxon>Clostridia</taxon>
        <taxon>Eubacteriales</taxon>
        <taxon>Clostridiaceae</taxon>
        <taxon>Clostridium</taxon>
    </lineage>
</organism>
<evidence type="ECO:0008006" key="3">
    <source>
        <dbReference type="Google" id="ProtNLM"/>
    </source>
</evidence>
<dbReference type="RefSeq" id="WP_186859574.1">
    <property type="nucleotide sequence ID" value="NZ_JACOOO010000009.1"/>
</dbReference>
<dbReference type="Proteomes" id="UP000596929">
    <property type="component" value="Unassembled WGS sequence"/>
</dbReference>
<dbReference type="NCBIfam" id="NF047360">
    <property type="entry name" value="tail_chap_PVL"/>
    <property type="match status" value="1"/>
</dbReference>
<proteinExistence type="predicted"/>
<evidence type="ECO:0000313" key="2">
    <source>
        <dbReference type="Proteomes" id="UP000596929"/>
    </source>
</evidence>
<protein>
    <recommendedName>
        <fullName evidence="3">Phage protein</fullName>
    </recommendedName>
</protein>
<keyword evidence="2" id="KW-1185">Reference proteome</keyword>
<name>A0ABR7DB09_9CLOT</name>
<evidence type="ECO:0000313" key="1">
    <source>
        <dbReference type="EMBL" id="MBC5628522.1"/>
    </source>
</evidence>
<sequence length="106" mass="12489">MKIKLEIINNGEVEVKEFSTIRMRGRALKRMLEISDVMEKAEEAGVFTQEHYDLMCEFICEMYGNKFSVDDLLDGMYLEEIYPTFMDLNTEIGNKTMKKMENLIKK</sequence>
<dbReference type="Pfam" id="PF23857">
    <property type="entry name" value="Phage_TAC_19"/>
    <property type="match status" value="1"/>
</dbReference>
<dbReference type="InterPro" id="IPR057006">
    <property type="entry name" value="Phage_TAC_19"/>
</dbReference>
<comment type="caution">
    <text evidence="1">The sequence shown here is derived from an EMBL/GenBank/DDBJ whole genome shotgun (WGS) entry which is preliminary data.</text>
</comment>